<feature type="chain" id="PRO_5047537443" evidence="1">
    <location>
        <begin position="24"/>
        <end position="164"/>
    </location>
</feature>
<dbReference type="Gene3D" id="2.30.30.40">
    <property type="entry name" value="SH3 Domains"/>
    <property type="match status" value="2"/>
</dbReference>
<protein>
    <submittedName>
        <fullName evidence="2">SH3 domain-containing protein</fullName>
    </submittedName>
</protein>
<gene>
    <name evidence="2" type="ORF">V1479_24460</name>
</gene>
<proteinExistence type="predicted"/>
<evidence type="ECO:0000256" key="1">
    <source>
        <dbReference type="SAM" id="SignalP"/>
    </source>
</evidence>
<comment type="caution">
    <text evidence="2">The sequence shown here is derived from an EMBL/GenBank/DDBJ whole genome shotgun (WGS) entry which is preliminary data.</text>
</comment>
<reference evidence="2 3" key="1">
    <citation type="submission" date="2024-01" db="EMBL/GenBank/DDBJ databases">
        <title>New evidence supports the origin of RcGTA from prophage.</title>
        <authorList>
            <person name="Xu Y."/>
            <person name="Liu B."/>
            <person name="Chen F."/>
        </authorList>
    </citation>
    <scope>NUCLEOTIDE SEQUENCE [LARGE SCALE GENOMIC DNA]</scope>
    <source>
        <strain evidence="2 3">CBW1107-2</strain>
    </source>
</reference>
<dbReference type="Proteomes" id="UP001559025">
    <property type="component" value="Unassembled WGS sequence"/>
</dbReference>
<evidence type="ECO:0000313" key="2">
    <source>
        <dbReference type="EMBL" id="MEX4010466.1"/>
    </source>
</evidence>
<dbReference type="PANTHER" id="PTHR34408:SF1">
    <property type="entry name" value="GLYCOSYL HYDROLASE FAMILY 19 DOMAIN-CONTAINING PROTEIN HI_1415"/>
    <property type="match status" value="1"/>
</dbReference>
<feature type="signal peptide" evidence="1">
    <location>
        <begin position="1"/>
        <end position="23"/>
    </location>
</feature>
<accession>A0ABV3X1Q8</accession>
<sequence length="164" mass="18129">MNKHSLFAFAVLALSGLPGVAAAQVVPGEEHCVVNVRTDDRLNMREGPSANTPIAARKRYGECGIRVTDECRGNWCPVEDGHSLGWIHRRYIAMVSPSMYCVTGVAAGDGLNLRAWPSPQSRILTKLSRHQCDIAFLPYARGNWQKVRAHGWEGWVNRGFLSGQ</sequence>
<dbReference type="InterPro" id="IPR052354">
    <property type="entry name" value="Cell_Wall_Dynamics_Protein"/>
</dbReference>
<evidence type="ECO:0000313" key="3">
    <source>
        <dbReference type="Proteomes" id="UP001559025"/>
    </source>
</evidence>
<dbReference type="EMBL" id="JAZHFV010000013">
    <property type="protein sequence ID" value="MEX4010466.1"/>
    <property type="molecule type" value="Genomic_DNA"/>
</dbReference>
<keyword evidence="3" id="KW-1185">Reference proteome</keyword>
<dbReference type="PANTHER" id="PTHR34408">
    <property type="entry name" value="FAMILY PROTEIN, PUTATIVE-RELATED"/>
    <property type="match status" value="1"/>
</dbReference>
<name>A0ABV3X1Q8_9HYPH</name>
<dbReference type="InterPro" id="IPR010466">
    <property type="entry name" value="DUF1058"/>
</dbReference>
<keyword evidence="1" id="KW-0732">Signal</keyword>
<dbReference type="RefSeq" id="WP_368805150.1">
    <property type="nucleotide sequence ID" value="NZ_JAZHFV010000013.1"/>
</dbReference>
<dbReference type="Pfam" id="PF06347">
    <property type="entry name" value="SH3_4"/>
    <property type="match status" value="1"/>
</dbReference>
<organism evidence="2 3">
    <name type="scientific">Neoaquamicrobium sediminum</name>
    <dbReference type="NCBI Taxonomy" id="1849104"/>
    <lineage>
        <taxon>Bacteria</taxon>
        <taxon>Pseudomonadati</taxon>
        <taxon>Pseudomonadota</taxon>
        <taxon>Alphaproteobacteria</taxon>
        <taxon>Hyphomicrobiales</taxon>
        <taxon>Phyllobacteriaceae</taxon>
        <taxon>Neoaquamicrobium</taxon>
    </lineage>
</organism>